<keyword evidence="4" id="KW-0238">DNA-binding</keyword>
<comment type="subcellular location">
    <subcellularLocation>
        <location evidence="1">Nucleus</location>
    </subcellularLocation>
</comment>
<keyword evidence="5" id="KW-0804">Transcription</keyword>
<dbReference type="InterPro" id="IPR011598">
    <property type="entry name" value="bHLH_dom"/>
</dbReference>
<dbReference type="GO" id="GO:0000981">
    <property type="term" value="F:DNA-binding transcription factor activity, RNA polymerase II-specific"/>
    <property type="evidence" value="ECO:0007669"/>
    <property type="project" value="TreeGrafter"/>
</dbReference>
<accession>A0A9N7NUX6</accession>
<proteinExistence type="predicted"/>
<gene>
    <name evidence="9" type="ORF">SHERM_09184</name>
</gene>
<feature type="region of interest" description="Disordered" evidence="7">
    <location>
        <begin position="227"/>
        <end position="246"/>
    </location>
</feature>
<dbReference type="GO" id="GO:0046983">
    <property type="term" value="F:protein dimerization activity"/>
    <property type="evidence" value="ECO:0007669"/>
    <property type="project" value="InterPro"/>
</dbReference>
<evidence type="ECO:0000256" key="1">
    <source>
        <dbReference type="ARBA" id="ARBA00004123"/>
    </source>
</evidence>
<organism evidence="9 10">
    <name type="scientific">Striga hermonthica</name>
    <name type="common">Purple witchweed</name>
    <name type="synonym">Buchnera hermonthica</name>
    <dbReference type="NCBI Taxonomy" id="68872"/>
    <lineage>
        <taxon>Eukaryota</taxon>
        <taxon>Viridiplantae</taxon>
        <taxon>Streptophyta</taxon>
        <taxon>Embryophyta</taxon>
        <taxon>Tracheophyta</taxon>
        <taxon>Spermatophyta</taxon>
        <taxon>Magnoliopsida</taxon>
        <taxon>eudicotyledons</taxon>
        <taxon>Gunneridae</taxon>
        <taxon>Pentapetalae</taxon>
        <taxon>asterids</taxon>
        <taxon>lamiids</taxon>
        <taxon>Lamiales</taxon>
        <taxon>Orobanchaceae</taxon>
        <taxon>Buchnereae</taxon>
        <taxon>Striga</taxon>
    </lineage>
</organism>
<keyword evidence="6" id="KW-0539">Nucleus</keyword>
<dbReference type="GO" id="GO:0005634">
    <property type="term" value="C:nucleus"/>
    <property type="evidence" value="ECO:0007669"/>
    <property type="project" value="UniProtKB-SubCell"/>
</dbReference>
<evidence type="ECO:0000313" key="9">
    <source>
        <dbReference type="EMBL" id="CAA0843410.1"/>
    </source>
</evidence>
<evidence type="ECO:0000256" key="3">
    <source>
        <dbReference type="ARBA" id="ARBA00023015"/>
    </source>
</evidence>
<dbReference type="SUPFAM" id="SSF47459">
    <property type="entry name" value="HLH, helix-loop-helix DNA-binding domain"/>
    <property type="match status" value="1"/>
</dbReference>
<evidence type="ECO:0000256" key="2">
    <source>
        <dbReference type="ARBA" id="ARBA00011738"/>
    </source>
</evidence>
<dbReference type="FunFam" id="4.10.280.10:FF:000032">
    <property type="entry name" value="Transcription factor bHLH123 family"/>
    <property type="match status" value="1"/>
</dbReference>
<dbReference type="PANTHER" id="PTHR16223:SF56">
    <property type="entry name" value="TRANSCRIPTION FACTOR BHLH110"/>
    <property type="match status" value="1"/>
</dbReference>
<keyword evidence="10" id="KW-1185">Reference proteome</keyword>
<dbReference type="PANTHER" id="PTHR16223">
    <property type="entry name" value="TRANSCRIPTION FACTOR BHLH83-RELATED"/>
    <property type="match status" value="1"/>
</dbReference>
<comment type="subunit">
    <text evidence="2">Homodimer.</text>
</comment>
<evidence type="ECO:0000256" key="4">
    <source>
        <dbReference type="ARBA" id="ARBA00023125"/>
    </source>
</evidence>
<reference evidence="9" key="1">
    <citation type="submission" date="2019-12" db="EMBL/GenBank/DDBJ databases">
        <authorList>
            <person name="Scholes J."/>
        </authorList>
    </citation>
    <scope>NUCLEOTIDE SEQUENCE</scope>
</reference>
<name>A0A9N7NUX6_STRHE</name>
<evidence type="ECO:0000256" key="5">
    <source>
        <dbReference type="ARBA" id="ARBA00023163"/>
    </source>
</evidence>
<dbReference type="InterPro" id="IPR045843">
    <property type="entry name" value="IND-like"/>
</dbReference>
<dbReference type="Proteomes" id="UP001153555">
    <property type="component" value="Unassembled WGS sequence"/>
</dbReference>
<dbReference type="Gene3D" id="4.10.280.10">
    <property type="entry name" value="Helix-loop-helix DNA-binding domain"/>
    <property type="match status" value="1"/>
</dbReference>
<dbReference type="InterPro" id="IPR036638">
    <property type="entry name" value="HLH_DNA-bd_sf"/>
</dbReference>
<dbReference type="AlphaFoldDB" id="A0A9N7NUX6"/>
<evidence type="ECO:0000313" key="10">
    <source>
        <dbReference type="Proteomes" id="UP001153555"/>
    </source>
</evidence>
<keyword evidence="3" id="KW-0805">Transcription regulation</keyword>
<feature type="domain" description="BHLH" evidence="8">
    <location>
        <begin position="247"/>
        <end position="296"/>
    </location>
</feature>
<dbReference type="OrthoDB" id="760019at2759"/>
<dbReference type="SMART" id="SM00353">
    <property type="entry name" value="HLH"/>
    <property type="match status" value="1"/>
</dbReference>
<dbReference type="InterPro" id="IPR045239">
    <property type="entry name" value="bHLH95_bHLH"/>
</dbReference>
<comment type="caution">
    <text evidence="9">The sequence shown here is derived from an EMBL/GenBank/DDBJ whole genome shotgun (WGS) entry which is preliminary data.</text>
</comment>
<sequence length="368" mass="40442">MESAKNHHHQLQDQVIVGSSSSSLATPSNYYGGGTTTNAWGTTPTSFLDTNNGFTLYPSTEPRHHQDNNTLLLSQYNSTIVPSLGYHNWAKFGTNQPVQDYLQPPRIKEEFSDHYYRKYTDLLTGNNEQKGFGQIFPSVSVSSLNQMGLTNAGGLDMNLEALDLLTSSSFSGNFGGPSQNQIGILRDGFSTNYGLFDDHMQQSSEIPFYDSSKIPDPISNGAIEAKRSSTKMEAKAPIQHATKKSRLEGRASCPPFKVRKEKLGDRIAALQQLVAPFGKTDTASVLKEAIGYIKFLQDQVETLSVPYMKASRNKSTKLDKTDQNESKEEPKWDLRSRGLCLVPLSCLSYITEGGGGAVWPPSYFGGAV</sequence>
<dbReference type="GO" id="GO:0000978">
    <property type="term" value="F:RNA polymerase II cis-regulatory region sequence-specific DNA binding"/>
    <property type="evidence" value="ECO:0007669"/>
    <property type="project" value="TreeGrafter"/>
</dbReference>
<dbReference type="CDD" id="cd11393">
    <property type="entry name" value="bHLH_AtbHLH_like"/>
    <property type="match status" value="1"/>
</dbReference>
<evidence type="ECO:0000256" key="7">
    <source>
        <dbReference type="SAM" id="MobiDB-lite"/>
    </source>
</evidence>
<evidence type="ECO:0000259" key="8">
    <source>
        <dbReference type="PROSITE" id="PS50888"/>
    </source>
</evidence>
<protein>
    <submittedName>
        <fullName evidence="9">Transcription factor bHLH110</fullName>
    </submittedName>
</protein>
<dbReference type="PROSITE" id="PS50888">
    <property type="entry name" value="BHLH"/>
    <property type="match status" value="1"/>
</dbReference>
<dbReference type="EMBL" id="CACSLK010035018">
    <property type="protein sequence ID" value="CAA0843410.1"/>
    <property type="molecule type" value="Genomic_DNA"/>
</dbReference>
<evidence type="ECO:0000256" key="6">
    <source>
        <dbReference type="ARBA" id="ARBA00023242"/>
    </source>
</evidence>